<gene>
    <name evidence="1" type="ORF">S06H3_21464</name>
</gene>
<comment type="caution">
    <text evidence="1">The sequence shown here is derived from an EMBL/GenBank/DDBJ whole genome shotgun (WGS) entry which is preliminary data.</text>
</comment>
<dbReference type="PANTHER" id="PTHR30244">
    <property type="entry name" value="TRANSAMINASE"/>
    <property type="match status" value="1"/>
</dbReference>
<dbReference type="Pfam" id="PF01041">
    <property type="entry name" value="DegT_DnrJ_EryC1"/>
    <property type="match status" value="1"/>
</dbReference>
<dbReference type="AlphaFoldDB" id="X1LU44"/>
<dbReference type="EMBL" id="BARV01011277">
    <property type="protein sequence ID" value="GAI05925.1"/>
    <property type="molecule type" value="Genomic_DNA"/>
</dbReference>
<proteinExistence type="predicted"/>
<accession>X1LU44</accession>
<sequence>MVDDFEAEFAQFQKASYAIAVTNGSHAIEVALAALGIGPGDEVIVPDYTSMATAAAVLYSNAVPIFVDVDEKTFCIDPKKVEDAITERTKAIIPVHFAGHPADLDALDRIVSQHQLNWLEDSAHAHGAE</sequence>
<dbReference type="PANTHER" id="PTHR30244:SF34">
    <property type="entry name" value="DTDP-4-AMINO-4,6-DIDEOXYGALACTOSE TRANSAMINASE"/>
    <property type="match status" value="1"/>
</dbReference>
<dbReference type="InterPro" id="IPR015421">
    <property type="entry name" value="PyrdxlP-dep_Trfase_major"/>
</dbReference>
<organism evidence="1">
    <name type="scientific">marine sediment metagenome</name>
    <dbReference type="NCBI Taxonomy" id="412755"/>
    <lineage>
        <taxon>unclassified sequences</taxon>
        <taxon>metagenomes</taxon>
        <taxon>ecological metagenomes</taxon>
    </lineage>
</organism>
<dbReference type="Gene3D" id="3.40.640.10">
    <property type="entry name" value="Type I PLP-dependent aspartate aminotransferase-like (Major domain)"/>
    <property type="match status" value="1"/>
</dbReference>
<dbReference type="GO" id="GO:0000271">
    <property type="term" value="P:polysaccharide biosynthetic process"/>
    <property type="evidence" value="ECO:0007669"/>
    <property type="project" value="TreeGrafter"/>
</dbReference>
<dbReference type="GO" id="GO:0008483">
    <property type="term" value="F:transaminase activity"/>
    <property type="evidence" value="ECO:0007669"/>
    <property type="project" value="TreeGrafter"/>
</dbReference>
<dbReference type="SUPFAM" id="SSF53383">
    <property type="entry name" value="PLP-dependent transferases"/>
    <property type="match status" value="1"/>
</dbReference>
<dbReference type="GO" id="GO:0030170">
    <property type="term" value="F:pyridoxal phosphate binding"/>
    <property type="evidence" value="ECO:0007669"/>
    <property type="project" value="TreeGrafter"/>
</dbReference>
<name>X1LU44_9ZZZZ</name>
<evidence type="ECO:0008006" key="2">
    <source>
        <dbReference type="Google" id="ProtNLM"/>
    </source>
</evidence>
<dbReference type="InterPro" id="IPR015424">
    <property type="entry name" value="PyrdxlP-dep_Trfase"/>
</dbReference>
<reference evidence="1" key="1">
    <citation type="journal article" date="2014" name="Front. Microbiol.">
        <title>High frequency of phylogenetically diverse reductive dehalogenase-homologous genes in deep subseafloor sedimentary metagenomes.</title>
        <authorList>
            <person name="Kawai M."/>
            <person name="Futagami T."/>
            <person name="Toyoda A."/>
            <person name="Takaki Y."/>
            <person name="Nishi S."/>
            <person name="Hori S."/>
            <person name="Arai W."/>
            <person name="Tsubouchi T."/>
            <person name="Morono Y."/>
            <person name="Uchiyama I."/>
            <person name="Ito T."/>
            <person name="Fujiyama A."/>
            <person name="Inagaki F."/>
            <person name="Takami H."/>
        </authorList>
    </citation>
    <scope>NUCLEOTIDE SEQUENCE</scope>
    <source>
        <strain evidence="1">Expedition CK06-06</strain>
    </source>
</reference>
<evidence type="ECO:0000313" key="1">
    <source>
        <dbReference type="EMBL" id="GAI05925.1"/>
    </source>
</evidence>
<dbReference type="InterPro" id="IPR000653">
    <property type="entry name" value="DegT/StrS_aminotransferase"/>
</dbReference>
<protein>
    <recommendedName>
        <fullName evidence="2">Aminotransferase class I/classII domain-containing protein</fullName>
    </recommendedName>
</protein>